<feature type="compositionally biased region" description="Basic and acidic residues" evidence="1">
    <location>
        <begin position="100"/>
        <end position="112"/>
    </location>
</feature>
<comment type="caution">
    <text evidence="2">The sequence shown here is derived from an EMBL/GenBank/DDBJ whole genome shotgun (WGS) entry which is preliminary data.</text>
</comment>
<accession>A0A1R3KAW4</accession>
<dbReference type="AlphaFoldDB" id="A0A1R3KAW4"/>
<feature type="region of interest" description="Disordered" evidence="1">
    <location>
        <begin position="100"/>
        <end position="144"/>
    </location>
</feature>
<name>A0A1R3KAW4_COCAP</name>
<proteinExistence type="predicted"/>
<organism evidence="2 3">
    <name type="scientific">Corchorus capsularis</name>
    <name type="common">Jute</name>
    <dbReference type="NCBI Taxonomy" id="210143"/>
    <lineage>
        <taxon>Eukaryota</taxon>
        <taxon>Viridiplantae</taxon>
        <taxon>Streptophyta</taxon>
        <taxon>Embryophyta</taxon>
        <taxon>Tracheophyta</taxon>
        <taxon>Spermatophyta</taxon>
        <taxon>Magnoliopsida</taxon>
        <taxon>eudicotyledons</taxon>
        <taxon>Gunneridae</taxon>
        <taxon>Pentapetalae</taxon>
        <taxon>rosids</taxon>
        <taxon>malvids</taxon>
        <taxon>Malvales</taxon>
        <taxon>Malvaceae</taxon>
        <taxon>Grewioideae</taxon>
        <taxon>Apeibeae</taxon>
        <taxon>Corchorus</taxon>
    </lineage>
</organism>
<dbReference type="OrthoDB" id="10612799at2759"/>
<dbReference type="EMBL" id="AWWV01005753">
    <property type="protein sequence ID" value="OMP04241.1"/>
    <property type="molecule type" value="Genomic_DNA"/>
</dbReference>
<evidence type="ECO:0000256" key="1">
    <source>
        <dbReference type="SAM" id="MobiDB-lite"/>
    </source>
</evidence>
<reference evidence="2 3" key="1">
    <citation type="submission" date="2013-09" db="EMBL/GenBank/DDBJ databases">
        <title>Corchorus capsularis genome sequencing.</title>
        <authorList>
            <person name="Alam M."/>
            <person name="Haque M.S."/>
            <person name="Islam M.S."/>
            <person name="Emdad E.M."/>
            <person name="Islam M.M."/>
            <person name="Ahmed B."/>
            <person name="Halim A."/>
            <person name="Hossen Q.M.M."/>
            <person name="Hossain M.Z."/>
            <person name="Ahmed R."/>
            <person name="Khan M.M."/>
            <person name="Islam R."/>
            <person name="Rashid M.M."/>
            <person name="Khan S.A."/>
            <person name="Rahman M.S."/>
            <person name="Alam M."/>
        </authorList>
    </citation>
    <scope>NUCLEOTIDE SEQUENCE [LARGE SCALE GENOMIC DNA]</scope>
    <source>
        <strain evidence="3">cv. CVL-1</strain>
        <tissue evidence="2">Whole seedling</tissue>
    </source>
</reference>
<evidence type="ECO:0000313" key="3">
    <source>
        <dbReference type="Proteomes" id="UP000188268"/>
    </source>
</evidence>
<protein>
    <submittedName>
        <fullName evidence="2">Uncharacterized protein</fullName>
    </submittedName>
</protein>
<sequence>MAEKKGADCGEDIAERVLALQQQLLPEGSRNAPGVGLCHMGLGESSRAAVGLTKMQPRRWKKIARTSDKYSFEHLASQTNVLHGRKRGSGQECLMFVEDGTAKRSREKEEKLTATTPESSKKPIVVSDMGDFIPLDSSYDLEVD</sequence>
<keyword evidence="3" id="KW-1185">Reference proteome</keyword>
<dbReference type="Proteomes" id="UP000188268">
    <property type="component" value="Unassembled WGS sequence"/>
</dbReference>
<evidence type="ECO:0000313" key="2">
    <source>
        <dbReference type="EMBL" id="OMP04241.1"/>
    </source>
</evidence>
<gene>
    <name evidence="2" type="ORF">CCACVL1_02176</name>
</gene>
<dbReference type="Gramene" id="OMP04241">
    <property type="protein sequence ID" value="OMP04241"/>
    <property type="gene ID" value="CCACVL1_02176"/>
</dbReference>